<feature type="domain" description="SANT" evidence="2">
    <location>
        <begin position="9"/>
        <end position="54"/>
    </location>
</feature>
<dbReference type="VEuPathDB" id="FungiDB:FUN_011373"/>
<dbReference type="Proteomes" id="UP000234323">
    <property type="component" value="Unassembled WGS sequence"/>
</dbReference>
<dbReference type="PROSITE" id="PS51293">
    <property type="entry name" value="SANT"/>
    <property type="match status" value="1"/>
</dbReference>
<dbReference type="EMBL" id="LLXI01001470">
    <property type="protein sequence ID" value="PKY53835.1"/>
    <property type="molecule type" value="Genomic_DNA"/>
</dbReference>
<keyword evidence="5" id="KW-1185">Reference proteome</keyword>
<dbReference type="PROSITE" id="PS50090">
    <property type="entry name" value="MYB_LIKE"/>
    <property type="match status" value="1"/>
</dbReference>
<organism evidence="4 5">
    <name type="scientific">Rhizophagus irregularis</name>
    <dbReference type="NCBI Taxonomy" id="588596"/>
    <lineage>
        <taxon>Eukaryota</taxon>
        <taxon>Fungi</taxon>
        <taxon>Fungi incertae sedis</taxon>
        <taxon>Mucoromycota</taxon>
        <taxon>Glomeromycotina</taxon>
        <taxon>Glomeromycetes</taxon>
        <taxon>Glomerales</taxon>
        <taxon>Glomeraceae</taxon>
        <taxon>Rhizophagus</taxon>
    </lineage>
</organism>
<evidence type="ECO:0000259" key="2">
    <source>
        <dbReference type="PROSITE" id="PS51293"/>
    </source>
</evidence>
<dbReference type="InterPro" id="IPR017930">
    <property type="entry name" value="Myb_dom"/>
</dbReference>
<name>A0A2I1H4N1_9GLOM</name>
<protein>
    <submittedName>
        <fullName evidence="4">Uncharacterized protein</fullName>
    </submittedName>
</protein>
<dbReference type="InterPro" id="IPR017884">
    <property type="entry name" value="SANT_dom"/>
</dbReference>
<evidence type="ECO:0000259" key="1">
    <source>
        <dbReference type="PROSITE" id="PS50090"/>
    </source>
</evidence>
<reference evidence="4 5" key="1">
    <citation type="submission" date="2015-10" db="EMBL/GenBank/DDBJ databases">
        <title>Genome analyses suggest a sexual origin of heterokaryosis in a supposedly ancient asexual fungus.</title>
        <authorList>
            <person name="Ropars J."/>
            <person name="Sedzielewska K."/>
            <person name="Noel J."/>
            <person name="Charron P."/>
            <person name="Farinelli L."/>
            <person name="Marton T."/>
            <person name="Kruger M."/>
            <person name="Pelin A."/>
            <person name="Brachmann A."/>
            <person name="Corradi N."/>
        </authorList>
    </citation>
    <scope>NUCLEOTIDE SEQUENCE [LARGE SCALE GENOMIC DNA]</scope>
    <source>
        <strain evidence="4 5">A4</strain>
    </source>
</reference>
<feature type="domain" description="Myb-like" evidence="1">
    <location>
        <begin position="9"/>
        <end position="50"/>
    </location>
</feature>
<dbReference type="SMART" id="SM00717">
    <property type="entry name" value="SANT"/>
    <property type="match status" value="1"/>
</dbReference>
<accession>A0A2I1H4N1</accession>
<dbReference type="InterPro" id="IPR001005">
    <property type="entry name" value="SANT/Myb"/>
</dbReference>
<proteinExistence type="predicted"/>
<dbReference type="Pfam" id="PF13921">
    <property type="entry name" value="Myb_DNA-bind_6"/>
    <property type="match status" value="1"/>
</dbReference>
<evidence type="ECO:0000313" key="5">
    <source>
        <dbReference type="Proteomes" id="UP000234323"/>
    </source>
</evidence>
<dbReference type="CDD" id="cd00167">
    <property type="entry name" value="SANT"/>
    <property type="match status" value="1"/>
</dbReference>
<evidence type="ECO:0000313" key="4">
    <source>
        <dbReference type="EMBL" id="PKY53835.1"/>
    </source>
</evidence>
<gene>
    <name evidence="4" type="ORF">RhiirA4_472265</name>
</gene>
<dbReference type="AlphaFoldDB" id="A0A2I1H4N1"/>
<dbReference type="InterPro" id="IPR009057">
    <property type="entry name" value="Homeodomain-like_sf"/>
</dbReference>
<evidence type="ECO:0000259" key="3">
    <source>
        <dbReference type="PROSITE" id="PS51294"/>
    </source>
</evidence>
<dbReference type="VEuPathDB" id="FungiDB:RhiirFUN_012661"/>
<dbReference type="PROSITE" id="PS51294">
    <property type="entry name" value="HTH_MYB"/>
    <property type="match status" value="1"/>
</dbReference>
<dbReference type="SUPFAM" id="SSF46689">
    <property type="entry name" value="Homeodomain-like"/>
    <property type="match status" value="1"/>
</dbReference>
<sequence>MHRQHHHLTNSEFQYLISYVNEFDDDWEQIAILLGSKNAHECKKRYRRLIKKIKRKRNRK</sequence>
<comment type="caution">
    <text evidence="4">The sequence shown here is derived from an EMBL/GenBank/DDBJ whole genome shotgun (WGS) entry which is preliminary data.</text>
</comment>
<feature type="domain" description="HTH myb-type" evidence="3">
    <location>
        <begin position="1"/>
        <end position="54"/>
    </location>
</feature>
<dbReference type="Gene3D" id="1.10.10.60">
    <property type="entry name" value="Homeodomain-like"/>
    <property type="match status" value="1"/>
</dbReference>